<comment type="similarity">
    <text evidence="2 7">Belongs to the acyl-CoA dehydrogenase family.</text>
</comment>
<organism evidence="11 12">
    <name type="scientific">Saccharothrix hoggarensis</name>
    <dbReference type="NCBI Taxonomy" id="913853"/>
    <lineage>
        <taxon>Bacteria</taxon>
        <taxon>Bacillati</taxon>
        <taxon>Actinomycetota</taxon>
        <taxon>Actinomycetes</taxon>
        <taxon>Pseudonocardiales</taxon>
        <taxon>Pseudonocardiaceae</taxon>
        <taxon>Saccharothrix</taxon>
    </lineage>
</organism>
<dbReference type="GO" id="GO:0016491">
    <property type="term" value="F:oxidoreductase activity"/>
    <property type="evidence" value="ECO:0007669"/>
    <property type="project" value="UniProtKB-KW"/>
</dbReference>
<evidence type="ECO:0000256" key="6">
    <source>
        <dbReference type="ARBA" id="ARBA00023002"/>
    </source>
</evidence>
<evidence type="ECO:0000256" key="5">
    <source>
        <dbReference type="ARBA" id="ARBA00022827"/>
    </source>
</evidence>
<evidence type="ECO:0000256" key="1">
    <source>
        <dbReference type="ARBA" id="ARBA00001974"/>
    </source>
</evidence>
<dbReference type="SUPFAM" id="SSF56645">
    <property type="entry name" value="Acyl-CoA dehydrogenase NM domain-like"/>
    <property type="match status" value="1"/>
</dbReference>
<dbReference type="InterPro" id="IPR046373">
    <property type="entry name" value="Acyl-CoA_Oxase/DH_mid-dom_sf"/>
</dbReference>
<evidence type="ECO:0000313" key="12">
    <source>
        <dbReference type="Proteomes" id="UP001597168"/>
    </source>
</evidence>
<keyword evidence="12" id="KW-1185">Reference proteome</keyword>
<evidence type="ECO:0000256" key="4">
    <source>
        <dbReference type="ARBA" id="ARBA00022630"/>
    </source>
</evidence>
<dbReference type="PROSITE" id="PS00073">
    <property type="entry name" value="ACYL_COA_DH_2"/>
    <property type="match status" value="1"/>
</dbReference>
<evidence type="ECO:0000259" key="8">
    <source>
        <dbReference type="Pfam" id="PF00441"/>
    </source>
</evidence>
<dbReference type="Gene3D" id="1.20.140.10">
    <property type="entry name" value="Butyryl-CoA Dehydrogenase, subunit A, domain 3"/>
    <property type="match status" value="1"/>
</dbReference>
<dbReference type="PANTHER" id="PTHR48083:SF2">
    <property type="entry name" value="MEDIUM-CHAIN SPECIFIC ACYL-COA DEHYDROGENASE, MITOCHONDRIAL"/>
    <property type="match status" value="1"/>
</dbReference>
<keyword evidence="5 7" id="KW-0274">FAD</keyword>
<dbReference type="Pfam" id="PF02770">
    <property type="entry name" value="Acyl-CoA_dh_M"/>
    <property type="match status" value="1"/>
</dbReference>
<dbReference type="InterPro" id="IPR009100">
    <property type="entry name" value="AcylCoA_DH/oxidase_NM_dom_sf"/>
</dbReference>
<accession>A0ABW3R3L6</accession>
<dbReference type="EMBL" id="JBHTLK010000260">
    <property type="protein sequence ID" value="MFD1151644.1"/>
    <property type="molecule type" value="Genomic_DNA"/>
</dbReference>
<evidence type="ECO:0000256" key="7">
    <source>
        <dbReference type="RuleBase" id="RU362125"/>
    </source>
</evidence>
<dbReference type="InterPro" id="IPR037069">
    <property type="entry name" value="AcylCoA_DH/ox_N_sf"/>
</dbReference>
<dbReference type="Gene3D" id="2.40.110.10">
    <property type="entry name" value="Butyryl-CoA Dehydrogenase, subunit A, domain 2"/>
    <property type="match status" value="1"/>
</dbReference>
<dbReference type="InterPro" id="IPR050741">
    <property type="entry name" value="Acyl-CoA_dehydrogenase"/>
</dbReference>
<dbReference type="Pfam" id="PF00441">
    <property type="entry name" value="Acyl-CoA_dh_1"/>
    <property type="match status" value="1"/>
</dbReference>
<comment type="caution">
    <text evidence="11">The sequence shown here is derived from an EMBL/GenBank/DDBJ whole genome shotgun (WGS) entry which is preliminary data.</text>
</comment>
<dbReference type="InterPro" id="IPR013786">
    <property type="entry name" value="AcylCoA_DH/ox_N"/>
</dbReference>
<name>A0ABW3R3L6_9PSEU</name>
<dbReference type="PANTHER" id="PTHR48083">
    <property type="entry name" value="MEDIUM-CHAIN SPECIFIC ACYL-COA DEHYDROGENASE, MITOCHONDRIAL-RELATED"/>
    <property type="match status" value="1"/>
</dbReference>
<dbReference type="Proteomes" id="UP001597168">
    <property type="component" value="Unassembled WGS sequence"/>
</dbReference>
<dbReference type="InterPro" id="IPR009075">
    <property type="entry name" value="AcylCo_DH/oxidase_C"/>
</dbReference>
<dbReference type="InterPro" id="IPR036250">
    <property type="entry name" value="AcylCo_DH-like_C"/>
</dbReference>
<feature type="domain" description="Acyl-CoA dehydrogenase/oxidase C-terminal" evidence="8">
    <location>
        <begin position="229"/>
        <end position="378"/>
    </location>
</feature>
<proteinExistence type="inferred from homology"/>
<keyword evidence="6 7" id="KW-0560">Oxidoreductase</keyword>
<keyword evidence="4 7" id="KW-0285">Flavoprotein</keyword>
<feature type="domain" description="Acyl-CoA oxidase/dehydrogenase middle" evidence="9">
    <location>
        <begin position="125"/>
        <end position="217"/>
    </location>
</feature>
<comment type="cofactor">
    <cofactor evidence="1 7">
        <name>FAD</name>
        <dbReference type="ChEBI" id="CHEBI:57692"/>
    </cofactor>
</comment>
<reference evidence="12" key="1">
    <citation type="journal article" date="2019" name="Int. J. Syst. Evol. Microbiol.">
        <title>The Global Catalogue of Microorganisms (GCM) 10K type strain sequencing project: providing services to taxonomists for standard genome sequencing and annotation.</title>
        <authorList>
            <consortium name="The Broad Institute Genomics Platform"/>
            <consortium name="The Broad Institute Genome Sequencing Center for Infectious Disease"/>
            <person name="Wu L."/>
            <person name="Ma J."/>
        </authorList>
    </citation>
    <scope>NUCLEOTIDE SEQUENCE [LARGE SCALE GENOMIC DNA]</scope>
    <source>
        <strain evidence="12">CCUG 60214</strain>
    </source>
</reference>
<dbReference type="Gene3D" id="1.10.540.10">
    <property type="entry name" value="Acyl-CoA dehydrogenase/oxidase, N-terminal domain"/>
    <property type="match status" value="1"/>
</dbReference>
<evidence type="ECO:0000259" key="10">
    <source>
        <dbReference type="Pfam" id="PF02771"/>
    </source>
</evidence>
<sequence>MDFTLDEEQKEIRDWVRTFVRKEVAPLEPEVLRRERQGQPGLTRDELKELQDKAKAAGFFGVLTPQEYGGMGLGALMTALVEAELGRTFVPFRFGGYADNILFHGNEEQKQRYLLPTISGERVSCFAITEPGAGSDAKAIRTSARKEGGEWVINGEKTFITQGNEADFVMVFAVTDREKGADGGVTCFLVDREMGWKSEPIPTMGEWGPAALVFDNVRVPEENVLGEVGKGFTLAMQWIGQGRYLLPARALGACERLVEMAIEQAKNRVTFGQPIAEYQAIQWMIADSAVEIEALRWLVLHAAWLVDQKADSRQAQSMAKLYGGIKANEIVDRVLQIHGGMGYTRELPIERWYRELRLLRIYEGTDEIQRRTIARNLLKGHAKVTGTLG</sequence>
<gene>
    <name evidence="11" type="ORF">ACFQ3T_31305</name>
</gene>
<evidence type="ECO:0000256" key="3">
    <source>
        <dbReference type="ARBA" id="ARBA00019125"/>
    </source>
</evidence>
<feature type="domain" description="Acyl-CoA dehydrogenase/oxidase N-terminal" evidence="10">
    <location>
        <begin position="7"/>
        <end position="121"/>
    </location>
</feature>
<protein>
    <recommendedName>
        <fullName evidence="3">Medium-chain specific acyl-CoA dehydrogenase, mitochondrial</fullName>
    </recommendedName>
</protein>
<dbReference type="InterPro" id="IPR006091">
    <property type="entry name" value="Acyl-CoA_Oxase/DH_mid-dom"/>
</dbReference>
<evidence type="ECO:0000259" key="9">
    <source>
        <dbReference type="Pfam" id="PF02770"/>
    </source>
</evidence>
<dbReference type="InterPro" id="IPR006089">
    <property type="entry name" value="Acyl-CoA_DH_CS"/>
</dbReference>
<dbReference type="PIRSF" id="PIRSF016578">
    <property type="entry name" value="HsaA"/>
    <property type="match status" value="1"/>
</dbReference>
<dbReference type="RefSeq" id="WP_380728832.1">
    <property type="nucleotide sequence ID" value="NZ_JBHTLK010000260.1"/>
</dbReference>
<dbReference type="PROSITE" id="PS00072">
    <property type="entry name" value="ACYL_COA_DH_1"/>
    <property type="match status" value="1"/>
</dbReference>
<dbReference type="SUPFAM" id="SSF47203">
    <property type="entry name" value="Acyl-CoA dehydrogenase C-terminal domain-like"/>
    <property type="match status" value="1"/>
</dbReference>
<evidence type="ECO:0000313" key="11">
    <source>
        <dbReference type="EMBL" id="MFD1151644.1"/>
    </source>
</evidence>
<evidence type="ECO:0000256" key="2">
    <source>
        <dbReference type="ARBA" id="ARBA00009347"/>
    </source>
</evidence>
<dbReference type="Pfam" id="PF02771">
    <property type="entry name" value="Acyl-CoA_dh_N"/>
    <property type="match status" value="1"/>
</dbReference>